<evidence type="ECO:0000313" key="3">
    <source>
        <dbReference type="Proteomes" id="UP001370348"/>
    </source>
</evidence>
<dbReference type="InterPro" id="IPR011051">
    <property type="entry name" value="RmlC_Cupin_sf"/>
</dbReference>
<dbReference type="Pfam" id="PF07883">
    <property type="entry name" value="Cupin_2"/>
    <property type="match status" value="1"/>
</dbReference>
<name>A0ABZ2M6T3_9BACT</name>
<dbReference type="Gene3D" id="2.60.120.10">
    <property type="entry name" value="Jelly Rolls"/>
    <property type="match status" value="1"/>
</dbReference>
<dbReference type="RefSeq" id="WP_394827859.1">
    <property type="nucleotide sequence ID" value="NZ_CP089984.1"/>
</dbReference>
<proteinExistence type="predicted"/>
<dbReference type="PANTHER" id="PTHR36440">
    <property type="entry name" value="PUTATIVE (AFU_ORTHOLOGUE AFUA_8G07350)-RELATED"/>
    <property type="match status" value="1"/>
</dbReference>
<organism evidence="2 3">
    <name type="scientific">Pendulispora albinea</name>
    <dbReference type="NCBI Taxonomy" id="2741071"/>
    <lineage>
        <taxon>Bacteria</taxon>
        <taxon>Pseudomonadati</taxon>
        <taxon>Myxococcota</taxon>
        <taxon>Myxococcia</taxon>
        <taxon>Myxococcales</taxon>
        <taxon>Sorangiineae</taxon>
        <taxon>Pendulisporaceae</taxon>
        <taxon>Pendulispora</taxon>
    </lineage>
</organism>
<dbReference type="EMBL" id="CP089984">
    <property type="protein sequence ID" value="WXB18217.1"/>
    <property type="molecule type" value="Genomic_DNA"/>
</dbReference>
<gene>
    <name evidence="2" type="ORF">LZC94_13255</name>
</gene>
<evidence type="ECO:0000313" key="2">
    <source>
        <dbReference type="EMBL" id="WXB18217.1"/>
    </source>
</evidence>
<dbReference type="InterPro" id="IPR014710">
    <property type="entry name" value="RmlC-like_jellyroll"/>
</dbReference>
<dbReference type="PANTHER" id="PTHR36440:SF1">
    <property type="entry name" value="PUTATIVE (AFU_ORTHOLOGUE AFUA_8G07350)-RELATED"/>
    <property type="match status" value="1"/>
</dbReference>
<protein>
    <submittedName>
        <fullName evidence="2">Cupin domain-containing protein</fullName>
    </submittedName>
</protein>
<accession>A0ABZ2M6T3</accession>
<dbReference type="InterPro" id="IPR013096">
    <property type="entry name" value="Cupin_2"/>
</dbReference>
<feature type="domain" description="Cupin type-2" evidence="1">
    <location>
        <begin position="46"/>
        <end position="98"/>
    </location>
</feature>
<dbReference type="SUPFAM" id="SSF51182">
    <property type="entry name" value="RmlC-like cupins"/>
    <property type="match status" value="1"/>
</dbReference>
<dbReference type="Proteomes" id="UP001370348">
    <property type="component" value="Chromosome"/>
</dbReference>
<reference evidence="2 3" key="1">
    <citation type="submission" date="2021-12" db="EMBL/GenBank/DDBJ databases">
        <title>Discovery of the Pendulisporaceae a myxobacterial family with distinct sporulation behavior and unique specialized metabolism.</title>
        <authorList>
            <person name="Garcia R."/>
            <person name="Popoff A."/>
            <person name="Bader C.D."/>
            <person name="Loehr J."/>
            <person name="Walesch S."/>
            <person name="Walt C."/>
            <person name="Boldt J."/>
            <person name="Bunk B."/>
            <person name="Haeckl F.J.F.P.J."/>
            <person name="Gunesch A.P."/>
            <person name="Birkelbach J."/>
            <person name="Nuebel U."/>
            <person name="Pietschmann T."/>
            <person name="Bach T."/>
            <person name="Mueller R."/>
        </authorList>
    </citation>
    <scope>NUCLEOTIDE SEQUENCE [LARGE SCALE GENOMIC DNA]</scope>
    <source>
        <strain evidence="2 3">MSr11954</strain>
    </source>
</reference>
<keyword evidence="3" id="KW-1185">Reference proteome</keyword>
<evidence type="ECO:0000259" key="1">
    <source>
        <dbReference type="Pfam" id="PF07883"/>
    </source>
</evidence>
<dbReference type="InterPro" id="IPR053146">
    <property type="entry name" value="QDO-like"/>
</dbReference>
<sequence>MVNAHIVRSSEGEAHEGVPWLFKATARHTQGRFDFLVGTVDYFTGPPLHSHREQEDTFYVLEGILTLQVDDETFDLGPGDFATIPPGVAHTFDNIRNDQPPVKAINLMTFGGFDGFLAEEARLRRQSADPATFEELAEKYGATILGPPLRVKLGLV</sequence>